<dbReference type="EMBL" id="BTSX01000002">
    <property type="protein sequence ID" value="GMS86239.1"/>
    <property type="molecule type" value="Genomic_DNA"/>
</dbReference>
<protein>
    <submittedName>
        <fullName evidence="1">Uncharacterized protein</fullName>
    </submittedName>
</protein>
<name>A0AAV5STN4_9BILA</name>
<evidence type="ECO:0000313" key="1">
    <source>
        <dbReference type="EMBL" id="GMS86239.1"/>
    </source>
</evidence>
<feature type="non-terminal residue" evidence="1">
    <location>
        <position position="1"/>
    </location>
</feature>
<proteinExistence type="predicted"/>
<keyword evidence="2" id="KW-1185">Reference proteome</keyword>
<organism evidence="1 2">
    <name type="scientific">Pristionchus entomophagus</name>
    <dbReference type="NCBI Taxonomy" id="358040"/>
    <lineage>
        <taxon>Eukaryota</taxon>
        <taxon>Metazoa</taxon>
        <taxon>Ecdysozoa</taxon>
        <taxon>Nematoda</taxon>
        <taxon>Chromadorea</taxon>
        <taxon>Rhabditida</taxon>
        <taxon>Rhabditina</taxon>
        <taxon>Diplogasteromorpha</taxon>
        <taxon>Diplogasteroidea</taxon>
        <taxon>Neodiplogasteridae</taxon>
        <taxon>Pristionchus</taxon>
    </lineage>
</organism>
<comment type="caution">
    <text evidence="1">The sequence shown here is derived from an EMBL/GenBank/DDBJ whole genome shotgun (WGS) entry which is preliminary data.</text>
</comment>
<gene>
    <name evidence="1" type="ORF">PENTCL1PPCAC_8414</name>
</gene>
<reference evidence="1" key="1">
    <citation type="submission" date="2023-10" db="EMBL/GenBank/DDBJ databases">
        <title>Genome assembly of Pristionchus species.</title>
        <authorList>
            <person name="Yoshida K."/>
            <person name="Sommer R.J."/>
        </authorList>
    </citation>
    <scope>NUCLEOTIDE SEQUENCE</scope>
    <source>
        <strain evidence="1">RS0144</strain>
    </source>
</reference>
<sequence length="73" mass="8441">TFTDKEQLPETTRMYMVENGTIFYCNHANTQSGQTTFRALSVKWLEKELETKIPLINPSHYRMHTNMGSTSIA</sequence>
<evidence type="ECO:0000313" key="2">
    <source>
        <dbReference type="Proteomes" id="UP001432027"/>
    </source>
</evidence>
<dbReference type="Proteomes" id="UP001432027">
    <property type="component" value="Unassembled WGS sequence"/>
</dbReference>
<accession>A0AAV5STN4</accession>
<dbReference type="AlphaFoldDB" id="A0AAV5STN4"/>